<proteinExistence type="predicted"/>
<gene>
    <name evidence="1" type="ORF">DBT_1074</name>
</gene>
<accession>A0A1B9F5V8</accession>
<comment type="caution">
    <text evidence="1">The sequence shown here is derived from an EMBL/GenBank/DDBJ whole genome shotgun (WGS) entry which is preliminary data.</text>
</comment>
<dbReference type="AlphaFoldDB" id="A0A1B9F5V8"/>
<evidence type="ECO:0008006" key="3">
    <source>
        <dbReference type="Google" id="ProtNLM"/>
    </source>
</evidence>
<name>A0A1B9F5V8_9BACT</name>
<dbReference type="Proteomes" id="UP000093080">
    <property type="component" value="Unassembled WGS sequence"/>
</dbReference>
<evidence type="ECO:0000313" key="2">
    <source>
        <dbReference type="Proteomes" id="UP000093080"/>
    </source>
</evidence>
<dbReference type="EMBL" id="MAGO01000005">
    <property type="protein sequence ID" value="OCC15327.1"/>
    <property type="molecule type" value="Genomic_DNA"/>
</dbReference>
<organism evidence="1 2">
    <name type="scientific">Dissulfuribacter thermophilus</name>
    <dbReference type="NCBI Taxonomy" id="1156395"/>
    <lineage>
        <taxon>Bacteria</taxon>
        <taxon>Pseudomonadati</taxon>
        <taxon>Thermodesulfobacteriota</taxon>
        <taxon>Dissulfuribacteria</taxon>
        <taxon>Dissulfuribacterales</taxon>
        <taxon>Dissulfuribacteraceae</taxon>
        <taxon>Dissulfuribacter</taxon>
    </lineage>
</organism>
<sequence>MGFAWKFRLVSLMLVVLLSGCAFRSQHVLRQTSLGFNKALQHTLGEQMLLNLVRLRYGESPVFLEVTSISSQYSYSGTISGKADIKEVSPDSYGVNLGFTFAEKPTFTLIPLQGEKFARRLLSPIPIDHLILLLNSGWRVDRVLRLCVQSLNGIPNAPTASGPTPEEAPQFEEFLELVYKLEALRKNGKLRFAYVKKENQAIPALILSGQGSLEKEVREMLGLIDAPYYPLVGLEAPKGPSVIQLETRSLIGVLFYLSHGIEIPVKDLENGKAIITRDQDGRYFSWQRLLGDLFNIHQNEQLPSEANIAVKYRGRWYYISDQDTSTKSTFILLQQLFALEASKGKGMSPLLTLPVN</sequence>
<keyword evidence="2" id="KW-1185">Reference proteome</keyword>
<evidence type="ECO:0000313" key="1">
    <source>
        <dbReference type="EMBL" id="OCC15327.1"/>
    </source>
</evidence>
<dbReference type="STRING" id="1156395.DBT_1074"/>
<reference evidence="1 2" key="1">
    <citation type="submission" date="2016-06" db="EMBL/GenBank/DDBJ databases">
        <title>Respiratory ammonification of nitrate coupled to the oxidation of elemental sulfur in deep-sea autotrophic thermophilic bacteria.</title>
        <authorList>
            <person name="Slobodkina G.B."/>
            <person name="Mardanov A.V."/>
            <person name="Ravin N.V."/>
            <person name="Frolova A.A."/>
            <person name="Viryasiv M.B."/>
            <person name="Chernyh N.A."/>
            <person name="Bonch-Osmolovskaya E.A."/>
            <person name="Slobodkin A.I."/>
        </authorList>
    </citation>
    <scope>NUCLEOTIDE SEQUENCE [LARGE SCALE GENOMIC DNA]</scope>
    <source>
        <strain evidence="1 2">S69</strain>
    </source>
</reference>
<dbReference type="PROSITE" id="PS51257">
    <property type="entry name" value="PROKAR_LIPOPROTEIN"/>
    <property type="match status" value="1"/>
</dbReference>
<protein>
    <recommendedName>
        <fullName evidence="3">Lipoprotein</fullName>
    </recommendedName>
</protein>